<proteinExistence type="predicted"/>
<name>A0A378WR39_9NOCA</name>
<keyword evidence="1" id="KW-0472">Membrane</keyword>
<evidence type="ECO:0000256" key="1">
    <source>
        <dbReference type="SAM" id="Phobius"/>
    </source>
</evidence>
<organism evidence="2 3">
    <name type="scientific">Nocardia africana</name>
    <dbReference type="NCBI Taxonomy" id="134964"/>
    <lineage>
        <taxon>Bacteria</taxon>
        <taxon>Bacillati</taxon>
        <taxon>Actinomycetota</taxon>
        <taxon>Actinomycetes</taxon>
        <taxon>Mycobacteriales</taxon>
        <taxon>Nocardiaceae</taxon>
        <taxon>Nocardia</taxon>
    </lineage>
</organism>
<evidence type="ECO:0000313" key="2">
    <source>
        <dbReference type="EMBL" id="SUA43718.1"/>
    </source>
</evidence>
<keyword evidence="1" id="KW-1133">Transmembrane helix</keyword>
<sequence>MVGIETSAAGRTAPSATPRRAWLGLAVLILPVLLVSMDMSVLYLAMPTLTEHLDPRQNSSCGFSTSTDS</sequence>
<keyword evidence="1" id="KW-0812">Transmembrane</keyword>
<dbReference type="AlphaFoldDB" id="A0A378WR39"/>
<reference evidence="2 3" key="1">
    <citation type="submission" date="2018-06" db="EMBL/GenBank/DDBJ databases">
        <authorList>
            <consortium name="Pathogen Informatics"/>
            <person name="Doyle S."/>
        </authorList>
    </citation>
    <scope>NUCLEOTIDE SEQUENCE [LARGE SCALE GENOMIC DNA]</scope>
    <source>
        <strain evidence="2 3">NCTC13184</strain>
    </source>
</reference>
<evidence type="ECO:0000313" key="3">
    <source>
        <dbReference type="Proteomes" id="UP000255082"/>
    </source>
</evidence>
<protein>
    <submittedName>
        <fullName evidence="2">Uncharacterized protein</fullName>
    </submittedName>
</protein>
<feature type="transmembrane region" description="Helical" evidence="1">
    <location>
        <begin position="21"/>
        <end position="46"/>
    </location>
</feature>
<accession>A0A378WR39</accession>
<gene>
    <name evidence="2" type="ORF">NCTC13184_03088</name>
</gene>
<dbReference type="EMBL" id="UGRU01000001">
    <property type="protein sequence ID" value="SUA43718.1"/>
    <property type="molecule type" value="Genomic_DNA"/>
</dbReference>
<dbReference type="Proteomes" id="UP000255082">
    <property type="component" value="Unassembled WGS sequence"/>
</dbReference>